<reference evidence="4 5" key="1">
    <citation type="submission" date="2018-05" db="EMBL/GenBank/DDBJ databases">
        <title>Genomic Encyclopedia of Type Strains, Phase III (KMG-III): the genomes of soil and plant-associated and newly described type strains.</title>
        <authorList>
            <person name="Whitman W."/>
        </authorList>
    </citation>
    <scope>NUCLEOTIDE SEQUENCE [LARGE SCALE GENOMIC DNA]</scope>
    <source>
        <strain evidence="4 5">CECT 5696</strain>
    </source>
</reference>
<dbReference type="Gene3D" id="3.30.450.20">
    <property type="entry name" value="PAS domain"/>
    <property type="match status" value="1"/>
</dbReference>
<dbReference type="InterPro" id="IPR052155">
    <property type="entry name" value="Biofilm_reg_signaling"/>
</dbReference>
<dbReference type="SUPFAM" id="SSF55785">
    <property type="entry name" value="PYP-like sensor domain (PAS domain)"/>
    <property type="match status" value="1"/>
</dbReference>
<dbReference type="InterPro" id="IPR035965">
    <property type="entry name" value="PAS-like_dom_sf"/>
</dbReference>
<dbReference type="SUPFAM" id="SSF141868">
    <property type="entry name" value="EAL domain-like"/>
    <property type="match status" value="1"/>
</dbReference>
<feature type="domain" description="EAL" evidence="2">
    <location>
        <begin position="382"/>
        <end position="633"/>
    </location>
</feature>
<feature type="transmembrane region" description="Helical" evidence="1">
    <location>
        <begin position="25"/>
        <end position="45"/>
    </location>
</feature>
<proteinExistence type="predicted"/>
<dbReference type="InterPro" id="IPR000014">
    <property type="entry name" value="PAS"/>
</dbReference>
<evidence type="ECO:0000259" key="2">
    <source>
        <dbReference type="PROSITE" id="PS50883"/>
    </source>
</evidence>
<dbReference type="InterPro" id="IPR001633">
    <property type="entry name" value="EAL_dom"/>
</dbReference>
<evidence type="ECO:0000256" key="1">
    <source>
        <dbReference type="SAM" id="Phobius"/>
    </source>
</evidence>
<keyword evidence="5" id="KW-1185">Reference proteome</keyword>
<keyword evidence="1" id="KW-0812">Transmembrane</keyword>
<dbReference type="SMART" id="SM00267">
    <property type="entry name" value="GGDEF"/>
    <property type="match status" value="1"/>
</dbReference>
<dbReference type="InterPro" id="IPR043128">
    <property type="entry name" value="Rev_trsase/Diguanyl_cyclase"/>
</dbReference>
<keyword evidence="1" id="KW-0472">Membrane</keyword>
<protein>
    <submittedName>
        <fullName evidence="4">Diguanylate cyclase (GGDEF)-like protein</fullName>
    </submittedName>
</protein>
<dbReference type="Pfam" id="PF00563">
    <property type="entry name" value="EAL"/>
    <property type="match status" value="1"/>
</dbReference>
<name>A0A2V2YSF2_9BACL</name>
<dbReference type="CDD" id="cd01949">
    <property type="entry name" value="GGDEF"/>
    <property type="match status" value="1"/>
</dbReference>
<dbReference type="Proteomes" id="UP000246635">
    <property type="component" value="Unassembled WGS sequence"/>
</dbReference>
<accession>A0A2V2YSF2</accession>
<feature type="transmembrane region" description="Helical" evidence="1">
    <location>
        <begin position="51"/>
        <end position="71"/>
    </location>
</feature>
<sequence>MTSRKLKPARAPYTGKPMSVRTLQWQYAGIWCVAIAMCVFTGIAVTGHASFKNTLLFIIAAASAIGMAIMLRRMLHERASIEAAWMGIRHNPLPFYAMDRDGRIVQLNEAAAASLGYEPSSHAPLGERFDRYVDASDIPLLSEHAELAASGKSTQIMIGLRNVSGEISYWKALLAPAGSVGCPVGCILIAQDVNERRRNDELTRHLTHYDDRTGLPNRRLFTEQLEVMLAAMEDNSDYDTVLTVCCIDIDHFKLINASFGHDCGDMLLLQIAGRLLRSCGEGDLICRMEGDKFGIVLMDTTGGEHSGEAILNLMAALEEPFELQGVPIHITASAGYSTSKQEPHGSDKLIRNANLALIKAKESGPNECQVYREEWDEASLERLRIQHDLRRALINQEFMLHYQPQYDMHTGAIVGVEALLRWHHPERGMIPPSQFIPIAEDSGIIVQIGQWVLEEACRQNKEWQDAGLLKIPVSVNLSMRQFWQPNFPESVAAVLERFGLEPRYLELEITESMTMDADKLTNSLLRLTDIGIGISIDDFGTGYSSFSYLKHFPIDRLKIDRSFVSDIEDDPDDAEIVAAIIAMAHNLHMQVIAEGVETAQQVHFLKMHLCDEMQGYYGSPPVPSERIAEMLAA</sequence>
<comment type="caution">
    <text evidence="4">The sequence shown here is derived from an EMBL/GenBank/DDBJ whole genome shotgun (WGS) entry which is preliminary data.</text>
</comment>
<dbReference type="Pfam" id="PF08448">
    <property type="entry name" value="PAS_4"/>
    <property type="match status" value="1"/>
</dbReference>
<dbReference type="Gene3D" id="3.30.70.270">
    <property type="match status" value="1"/>
</dbReference>
<dbReference type="Gene3D" id="3.20.20.450">
    <property type="entry name" value="EAL domain"/>
    <property type="match status" value="1"/>
</dbReference>
<evidence type="ECO:0000313" key="4">
    <source>
        <dbReference type="EMBL" id="PWW01138.1"/>
    </source>
</evidence>
<dbReference type="CDD" id="cd01948">
    <property type="entry name" value="EAL"/>
    <property type="match status" value="1"/>
</dbReference>
<dbReference type="PROSITE" id="PS50883">
    <property type="entry name" value="EAL"/>
    <property type="match status" value="1"/>
</dbReference>
<dbReference type="SUPFAM" id="SSF55073">
    <property type="entry name" value="Nucleotide cyclase"/>
    <property type="match status" value="1"/>
</dbReference>
<dbReference type="AlphaFoldDB" id="A0A2V2YSF2"/>
<keyword evidence="1" id="KW-1133">Transmembrane helix</keyword>
<dbReference type="EMBL" id="QGTQ01000010">
    <property type="protein sequence ID" value="PWW01138.1"/>
    <property type="molecule type" value="Genomic_DNA"/>
</dbReference>
<evidence type="ECO:0000259" key="3">
    <source>
        <dbReference type="PROSITE" id="PS50887"/>
    </source>
</evidence>
<dbReference type="PANTHER" id="PTHR44757">
    <property type="entry name" value="DIGUANYLATE CYCLASE DGCP"/>
    <property type="match status" value="1"/>
</dbReference>
<dbReference type="InterPro" id="IPR000160">
    <property type="entry name" value="GGDEF_dom"/>
</dbReference>
<evidence type="ECO:0000313" key="5">
    <source>
        <dbReference type="Proteomes" id="UP000246635"/>
    </source>
</evidence>
<organism evidence="4 5">
    <name type="scientific">Paenibacillus cellulosilyticus</name>
    <dbReference type="NCBI Taxonomy" id="375489"/>
    <lineage>
        <taxon>Bacteria</taxon>
        <taxon>Bacillati</taxon>
        <taxon>Bacillota</taxon>
        <taxon>Bacilli</taxon>
        <taxon>Bacillales</taxon>
        <taxon>Paenibacillaceae</taxon>
        <taxon>Paenibacillus</taxon>
    </lineage>
</organism>
<dbReference type="CDD" id="cd00130">
    <property type="entry name" value="PAS"/>
    <property type="match status" value="1"/>
</dbReference>
<dbReference type="InterPro" id="IPR013656">
    <property type="entry name" value="PAS_4"/>
</dbReference>
<gene>
    <name evidence="4" type="ORF">DFQ01_11028</name>
</gene>
<dbReference type="NCBIfam" id="TIGR00254">
    <property type="entry name" value="GGDEF"/>
    <property type="match status" value="1"/>
</dbReference>
<dbReference type="SMART" id="SM00052">
    <property type="entry name" value="EAL"/>
    <property type="match status" value="1"/>
</dbReference>
<dbReference type="InterPro" id="IPR029787">
    <property type="entry name" value="Nucleotide_cyclase"/>
</dbReference>
<dbReference type="InterPro" id="IPR035919">
    <property type="entry name" value="EAL_sf"/>
</dbReference>
<dbReference type="FunFam" id="3.20.20.450:FF:000001">
    <property type="entry name" value="Cyclic di-GMP phosphodiesterase yahA"/>
    <property type="match status" value="1"/>
</dbReference>
<dbReference type="PANTHER" id="PTHR44757:SF2">
    <property type="entry name" value="BIOFILM ARCHITECTURE MAINTENANCE PROTEIN MBAA"/>
    <property type="match status" value="1"/>
</dbReference>
<feature type="domain" description="GGDEF" evidence="3">
    <location>
        <begin position="240"/>
        <end position="373"/>
    </location>
</feature>
<dbReference type="PROSITE" id="PS50887">
    <property type="entry name" value="GGDEF"/>
    <property type="match status" value="1"/>
</dbReference>
<dbReference type="Pfam" id="PF00990">
    <property type="entry name" value="GGDEF"/>
    <property type="match status" value="1"/>
</dbReference>